<evidence type="ECO:0000256" key="7">
    <source>
        <dbReference type="ARBA" id="ARBA00022989"/>
    </source>
</evidence>
<keyword evidence="8 13" id="KW-0472">Membrane</keyword>
<feature type="signal peptide" evidence="14">
    <location>
        <begin position="1"/>
        <end position="21"/>
    </location>
</feature>
<evidence type="ECO:0000256" key="3">
    <source>
        <dbReference type="ARBA" id="ARBA00022692"/>
    </source>
</evidence>
<dbReference type="AlphaFoldDB" id="A0A7N6A267"/>
<keyword evidence="7 13" id="KW-1133">Transmembrane helix</keyword>
<feature type="transmembrane region" description="Helical" evidence="13">
    <location>
        <begin position="794"/>
        <end position="818"/>
    </location>
</feature>
<feature type="compositionally biased region" description="Polar residues" evidence="12">
    <location>
        <begin position="220"/>
        <end position="232"/>
    </location>
</feature>
<keyword evidence="10" id="KW-0393">Immunoglobulin domain</keyword>
<dbReference type="PROSITE" id="PS50055">
    <property type="entry name" value="TYR_PHOSPHATASE_PTP"/>
    <property type="match status" value="1"/>
</dbReference>
<dbReference type="GO" id="GO:0017147">
    <property type="term" value="F:Wnt-protein binding"/>
    <property type="evidence" value="ECO:0007669"/>
    <property type="project" value="TreeGrafter"/>
</dbReference>
<dbReference type="EC" id="3.1.3.48" evidence="2"/>
<feature type="domain" description="Fibronectin type-III" evidence="18">
    <location>
        <begin position="700"/>
        <end position="790"/>
    </location>
</feature>
<evidence type="ECO:0000256" key="6">
    <source>
        <dbReference type="ARBA" id="ARBA00022912"/>
    </source>
</evidence>
<keyword evidence="4 14" id="KW-0732">Signal</keyword>
<organism evidence="19 20">
    <name type="scientific">Anabas testudineus</name>
    <name type="common">Climbing perch</name>
    <name type="synonym">Anthias testudineus</name>
    <dbReference type="NCBI Taxonomy" id="64144"/>
    <lineage>
        <taxon>Eukaryota</taxon>
        <taxon>Metazoa</taxon>
        <taxon>Chordata</taxon>
        <taxon>Craniata</taxon>
        <taxon>Vertebrata</taxon>
        <taxon>Euteleostomi</taxon>
        <taxon>Actinopterygii</taxon>
        <taxon>Neopterygii</taxon>
        <taxon>Teleostei</taxon>
        <taxon>Neoteleostei</taxon>
        <taxon>Acanthomorphata</taxon>
        <taxon>Anabantaria</taxon>
        <taxon>Anabantiformes</taxon>
        <taxon>Anabantoidei</taxon>
        <taxon>Anabantidae</taxon>
        <taxon>Anabas</taxon>
    </lineage>
</organism>
<gene>
    <name evidence="19" type="primary">PTPRO</name>
</gene>
<dbReference type="PROSITE" id="PS50853">
    <property type="entry name" value="FN3"/>
    <property type="match status" value="4"/>
</dbReference>
<dbReference type="InterPro" id="IPR013783">
    <property type="entry name" value="Ig-like_fold"/>
</dbReference>
<dbReference type="SUPFAM" id="SSF52799">
    <property type="entry name" value="(Phosphotyrosine protein) phosphatases II"/>
    <property type="match status" value="1"/>
</dbReference>
<dbReference type="Gene3D" id="3.90.190.10">
    <property type="entry name" value="Protein tyrosine phosphatase superfamily"/>
    <property type="match status" value="1"/>
</dbReference>
<dbReference type="GO" id="GO:0004725">
    <property type="term" value="F:protein tyrosine phosphatase activity"/>
    <property type="evidence" value="ECO:0007669"/>
    <property type="project" value="UniProtKB-EC"/>
</dbReference>
<dbReference type="PROSITE" id="PS50056">
    <property type="entry name" value="TYR_PHOSPHATASE_2"/>
    <property type="match status" value="1"/>
</dbReference>
<dbReference type="PROSITE" id="PS00383">
    <property type="entry name" value="TYR_PHOSPHATASE_1"/>
    <property type="match status" value="1"/>
</dbReference>
<keyword evidence="20" id="KW-1185">Reference proteome</keyword>
<reference evidence="19" key="2">
    <citation type="submission" date="2025-08" db="UniProtKB">
        <authorList>
            <consortium name="Ensembl"/>
        </authorList>
    </citation>
    <scope>IDENTIFICATION</scope>
</reference>
<sequence>MSTPLLLLAVCVHCFIQRTAAFHVTLNEDGLIVATLEPSDLRENVTTYAAQISGEPRLILVPFVNVSEPLLINASFHGLCYTVGLLVKLGQTWSRPMKTVPVLTKPLPVRRVQLSDYKESPETGVVFEIDAPARNVFSRVNISYTEGQERRSMLYKDFYKGKTVFKHWLPGVCYRNITFQLISEATVYQTALVSQSAVTHTPVHHRTGEKPHPCPERHYNSSSRLMRAQSDSPPLRQRPPAADTSASLLSSGLFTPQWTEAHTQSYWLDPTEPSPADRDEEFVNAVVSEYEDSNEPGSGMGFSTESFVQPTKLPPILLELRWLPPRPPTSYDGFNIYIYRDGNSTETATVDENTHEFFTVLTEPGTYRVQVTTLSSSGDCEARESAADTGFTFYLSPGGELLEELRERPQAVSVRLLDSSTAAVSWAPSSENHNGSLVSVVSTTCLKPSLSQRMENTYCSEENSTSDLITNLTPGAQYRVAVYHTNGPLISPPSEPVIIDIEPTGVRELTVYPLSPTAVILSWQRPYHVAFRKYVLQTFFFNPVTLASEWTTYYEIAATASVIASVRVTDLLPAWYYNFRVSMVTWGEPPLSCCDSSTASFVTAPEAPHISSVDYSHGVLYVRWTYGELFIDLSHSRMLHWQVVAVGKKGPERSYSVTRNVMRASLPLPPGDIYNLTVTACTERSRNTSTPNIIKLEPAPPRSLYAVNATHSSVTLLWTEEGVVDFYQVLCKPSKASKERKAREPQTSNSHVVTVSGLMPLSTYNCSVTSFSYSTPSKPAHITVTTTKEMNPSVAAISALAVLSILLIGLLVLFLLVLRKKHLQMTRECGAETFVNFASFERDGKLPYNWRRSLFAFLTLLPSCLWTDYLLAFYINPCPVQLDDFEAFFKDMSKDSAYKFSLQFEVRHFTHLLLPPHNRSEHVIPNIWGLDRYDFSRVKLMSMHNDEGSDYINGNYIPGYKHAKEYIATQGPLPETRNDFWKMVLQQKSPIIVMLTQCNERRRVKCDHYWPFTDEPVMYGEISVEMLSETESPEWIIRKFRLGYADETQDVLHLNYTSWPDHGVPTVNAIESILQFVLIVRQQANRTRDPIIVHCSAGVGRTGTFIALDRLMQHIREHEFVDILGMVSEMRSHRLSMVQTEEQYVFIHQCVLLMWQKKKQQSITSDVIYENASKT</sequence>
<dbReference type="Pfam" id="PF00041">
    <property type="entry name" value="fn3"/>
    <property type="match status" value="1"/>
</dbReference>
<proteinExistence type="predicted"/>
<feature type="domain" description="Fibronectin type-III" evidence="18">
    <location>
        <begin position="408"/>
        <end position="504"/>
    </location>
</feature>
<dbReference type="InterPro" id="IPR003961">
    <property type="entry name" value="FN3_dom"/>
</dbReference>
<dbReference type="Proteomes" id="UP000265040">
    <property type="component" value="Chromosome 23"/>
</dbReference>
<keyword evidence="9" id="KW-0325">Glycoprotein</keyword>
<dbReference type="InterPro" id="IPR000387">
    <property type="entry name" value="Tyr_Pase_dom"/>
</dbReference>
<dbReference type="InterPro" id="IPR036116">
    <property type="entry name" value="FN3_sf"/>
</dbReference>
<evidence type="ECO:0000256" key="4">
    <source>
        <dbReference type="ARBA" id="ARBA00022729"/>
    </source>
</evidence>
<keyword evidence="6" id="KW-0904">Protein phosphatase</keyword>
<feature type="region of interest" description="Disordered" evidence="12">
    <location>
        <begin position="199"/>
        <end position="243"/>
    </location>
</feature>
<evidence type="ECO:0000256" key="11">
    <source>
        <dbReference type="ARBA" id="ARBA00051722"/>
    </source>
</evidence>
<dbReference type="FunFam" id="3.90.190.10:FF:000009">
    <property type="entry name" value="Receptor-type tyrosine-protein phosphatase beta"/>
    <property type="match status" value="1"/>
</dbReference>
<dbReference type="PANTHER" id="PTHR47028:SF1">
    <property type="entry name" value="RECEPTOR-TYPE TYROSINE-PROTEIN PHOSPHATASE O"/>
    <property type="match status" value="1"/>
</dbReference>
<dbReference type="InterPro" id="IPR000242">
    <property type="entry name" value="PTP_cat"/>
</dbReference>
<evidence type="ECO:0000256" key="8">
    <source>
        <dbReference type="ARBA" id="ARBA00023136"/>
    </source>
</evidence>
<dbReference type="GO" id="GO:0072112">
    <property type="term" value="P:podocyte differentiation"/>
    <property type="evidence" value="ECO:0007669"/>
    <property type="project" value="TreeGrafter"/>
</dbReference>
<dbReference type="SUPFAM" id="SSF49265">
    <property type="entry name" value="Fibronectin type III"/>
    <property type="match status" value="3"/>
</dbReference>
<dbReference type="InterPro" id="IPR042996">
    <property type="entry name" value="PTPRO"/>
</dbReference>
<evidence type="ECO:0000313" key="19">
    <source>
        <dbReference type="Ensembl" id="ENSATEP00000041730.1"/>
    </source>
</evidence>
<dbReference type="SMART" id="SM00194">
    <property type="entry name" value="PTPc"/>
    <property type="match status" value="1"/>
</dbReference>
<feature type="domain" description="Fibronectin type-III" evidence="18">
    <location>
        <begin position="505"/>
        <end position="607"/>
    </location>
</feature>
<evidence type="ECO:0000256" key="5">
    <source>
        <dbReference type="ARBA" id="ARBA00022801"/>
    </source>
</evidence>
<dbReference type="GO" id="GO:0045296">
    <property type="term" value="F:cadherin binding"/>
    <property type="evidence" value="ECO:0007669"/>
    <property type="project" value="TreeGrafter"/>
</dbReference>
<dbReference type="PRINTS" id="PR00700">
    <property type="entry name" value="PRTYPHPHTASE"/>
</dbReference>
<comment type="subcellular location">
    <subcellularLocation>
        <location evidence="1">Membrane</location>
        <topology evidence="1">Single-pass type I membrane protein</topology>
    </subcellularLocation>
</comment>
<dbReference type="GeneTree" id="ENSGT00940000154814"/>
<evidence type="ECO:0000256" key="1">
    <source>
        <dbReference type="ARBA" id="ARBA00004479"/>
    </source>
</evidence>
<dbReference type="Ensembl" id="ENSATET00000053660.2">
    <property type="protein sequence ID" value="ENSATEP00000041730.1"/>
    <property type="gene ID" value="ENSATEG00000001206.3"/>
</dbReference>
<evidence type="ECO:0000259" key="18">
    <source>
        <dbReference type="PROSITE" id="PS50853"/>
    </source>
</evidence>
<feature type="transmembrane region" description="Helical" evidence="13">
    <location>
        <begin position="854"/>
        <end position="875"/>
    </location>
</feature>
<evidence type="ECO:0000256" key="14">
    <source>
        <dbReference type="SAM" id="SignalP"/>
    </source>
</evidence>
<dbReference type="InterPro" id="IPR016130">
    <property type="entry name" value="Tyr_Pase_AS"/>
</dbReference>
<evidence type="ECO:0000256" key="13">
    <source>
        <dbReference type="SAM" id="Phobius"/>
    </source>
</evidence>
<dbReference type="GO" id="GO:0098978">
    <property type="term" value="C:glutamatergic synapse"/>
    <property type="evidence" value="ECO:0007669"/>
    <property type="project" value="TreeGrafter"/>
</dbReference>
<dbReference type="Pfam" id="PF26586">
    <property type="entry name" value="Fn3_R-PTP-O"/>
    <property type="match status" value="1"/>
</dbReference>
<evidence type="ECO:0000256" key="12">
    <source>
        <dbReference type="SAM" id="MobiDB-lite"/>
    </source>
</evidence>
<dbReference type="SMART" id="SM00060">
    <property type="entry name" value="FN3"/>
    <property type="match status" value="5"/>
</dbReference>
<feature type="domain" description="Tyrosine-protein phosphatase" evidence="15">
    <location>
        <begin position="918"/>
        <end position="1154"/>
    </location>
</feature>
<evidence type="ECO:0000256" key="9">
    <source>
        <dbReference type="ARBA" id="ARBA00023180"/>
    </source>
</evidence>
<dbReference type="SMART" id="SM00404">
    <property type="entry name" value="PTPc_motif"/>
    <property type="match status" value="1"/>
</dbReference>
<dbReference type="GO" id="GO:0003093">
    <property type="term" value="P:regulation of glomerular filtration"/>
    <property type="evidence" value="ECO:0007669"/>
    <property type="project" value="TreeGrafter"/>
</dbReference>
<keyword evidence="3 13" id="KW-0812">Transmembrane</keyword>
<feature type="domain" description="Ig-like" evidence="17">
    <location>
        <begin position="651"/>
        <end position="783"/>
    </location>
</feature>
<dbReference type="Pfam" id="PF00102">
    <property type="entry name" value="Y_phosphatase"/>
    <property type="match status" value="1"/>
</dbReference>
<feature type="domain" description="Tyrosine specific protein phosphatases" evidence="16">
    <location>
        <begin position="1071"/>
        <end position="1145"/>
    </location>
</feature>
<evidence type="ECO:0000259" key="16">
    <source>
        <dbReference type="PROSITE" id="PS50056"/>
    </source>
</evidence>
<dbReference type="GO" id="GO:0090090">
    <property type="term" value="P:negative regulation of canonical Wnt signaling pathway"/>
    <property type="evidence" value="ECO:0007669"/>
    <property type="project" value="TreeGrafter"/>
</dbReference>
<dbReference type="PROSITE" id="PS50835">
    <property type="entry name" value="IG_LIKE"/>
    <property type="match status" value="1"/>
</dbReference>
<dbReference type="GO" id="GO:0007411">
    <property type="term" value="P:axon guidance"/>
    <property type="evidence" value="ECO:0007669"/>
    <property type="project" value="TreeGrafter"/>
</dbReference>
<accession>A0A7N6A267</accession>
<evidence type="ECO:0000256" key="2">
    <source>
        <dbReference type="ARBA" id="ARBA00013064"/>
    </source>
</evidence>
<dbReference type="Gene3D" id="2.60.40.10">
    <property type="entry name" value="Immunoglobulins"/>
    <property type="match status" value="3"/>
</dbReference>
<keyword evidence="5" id="KW-0378">Hydrolase</keyword>
<dbReference type="InterPro" id="IPR007110">
    <property type="entry name" value="Ig-like_dom"/>
</dbReference>
<evidence type="ECO:0000256" key="10">
    <source>
        <dbReference type="ARBA" id="ARBA00023319"/>
    </source>
</evidence>
<name>A0A7N6A267_ANATE</name>
<dbReference type="GO" id="GO:0098982">
    <property type="term" value="C:GABA-ergic synapse"/>
    <property type="evidence" value="ECO:0007669"/>
    <property type="project" value="TreeGrafter"/>
</dbReference>
<dbReference type="PANTHER" id="PTHR47028">
    <property type="entry name" value="RECEPTOR-TYPE TYROSINE-PROTEIN PHOSPHATASE O"/>
    <property type="match status" value="1"/>
</dbReference>
<dbReference type="InterPro" id="IPR029021">
    <property type="entry name" value="Prot-tyrosine_phosphatase-like"/>
</dbReference>
<dbReference type="InterPro" id="IPR003595">
    <property type="entry name" value="Tyr_Pase_cat"/>
</dbReference>
<reference evidence="19" key="1">
    <citation type="submission" date="2021-04" db="EMBL/GenBank/DDBJ databases">
        <authorList>
            <consortium name="Wellcome Sanger Institute Data Sharing"/>
        </authorList>
    </citation>
    <scope>NUCLEOTIDE SEQUENCE [LARGE SCALE GENOMIC DNA]</scope>
</reference>
<feature type="domain" description="Fibronectin type-III" evidence="18">
    <location>
        <begin position="304"/>
        <end position="398"/>
    </location>
</feature>
<feature type="compositionally biased region" description="Basic and acidic residues" evidence="12">
    <location>
        <begin position="206"/>
        <end position="219"/>
    </location>
</feature>
<dbReference type="CDD" id="cd00063">
    <property type="entry name" value="FN3"/>
    <property type="match status" value="3"/>
</dbReference>
<reference evidence="19" key="3">
    <citation type="submission" date="2025-09" db="UniProtKB">
        <authorList>
            <consortium name="Ensembl"/>
        </authorList>
    </citation>
    <scope>IDENTIFICATION</scope>
</reference>
<dbReference type="GO" id="GO:0005886">
    <property type="term" value="C:plasma membrane"/>
    <property type="evidence" value="ECO:0007669"/>
    <property type="project" value="TreeGrafter"/>
</dbReference>
<comment type="catalytic activity">
    <reaction evidence="11">
        <text>O-phospho-L-tyrosyl-[protein] + H2O = L-tyrosyl-[protein] + phosphate</text>
        <dbReference type="Rhea" id="RHEA:10684"/>
        <dbReference type="Rhea" id="RHEA-COMP:10136"/>
        <dbReference type="Rhea" id="RHEA-COMP:20101"/>
        <dbReference type="ChEBI" id="CHEBI:15377"/>
        <dbReference type="ChEBI" id="CHEBI:43474"/>
        <dbReference type="ChEBI" id="CHEBI:46858"/>
        <dbReference type="ChEBI" id="CHEBI:61978"/>
        <dbReference type="EC" id="3.1.3.48"/>
    </reaction>
</comment>
<evidence type="ECO:0000259" key="17">
    <source>
        <dbReference type="PROSITE" id="PS50835"/>
    </source>
</evidence>
<protein>
    <recommendedName>
        <fullName evidence="2">protein-tyrosine-phosphatase</fullName>
        <ecNumber evidence="2">3.1.3.48</ecNumber>
    </recommendedName>
</protein>
<feature type="chain" id="PRO_5030571491" description="protein-tyrosine-phosphatase" evidence="14">
    <location>
        <begin position="22"/>
        <end position="1175"/>
    </location>
</feature>
<dbReference type="InterPro" id="IPR058859">
    <property type="entry name" value="Fn3_R-PTP-O"/>
</dbReference>
<evidence type="ECO:0000259" key="15">
    <source>
        <dbReference type="PROSITE" id="PS50055"/>
    </source>
</evidence>
<evidence type="ECO:0000313" key="20">
    <source>
        <dbReference type="Proteomes" id="UP000265040"/>
    </source>
</evidence>